<dbReference type="EMBL" id="UINC01020127">
    <property type="protein sequence ID" value="SVA84813.1"/>
    <property type="molecule type" value="Genomic_DNA"/>
</dbReference>
<reference evidence="1" key="1">
    <citation type="submission" date="2018-05" db="EMBL/GenBank/DDBJ databases">
        <authorList>
            <person name="Lanie J.A."/>
            <person name="Ng W.-L."/>
            <person name="Kazmierczak K.M."/>
            <person name="Andrzejewski T.M."/>
            <person name="Davidsen T.M."/>
            <person name="Wayne K.J."/>
            <person name="Tettelin H."/>
            <person name="Glass J.I."/>
            <person name="Rusch D."/>
            <person name="Podicherti R."/>
            <person name="Tsui H.-C.T."/>
            <person name="Winkler M.E."/>
        </authorList>
    </citation>
    <scope>NUCLEOTIDE SEQUENCE</scope>
</reference>
<protein>
    <recommendedName>
        <fullName evidence="2">TonB-dependent receptor-like beta-barrel domain-containing protein</fullName>
    </recommendedName>
</protein>
<name>A0A381Z7Q6_9ZZZZ</name>
<dbReference type="AlphaFoldDB" id="A0A381Z7Q6"/>
<organism evidence="1">
    <name type="scientific">marine metagenome</name>
    <dbReference type="NCBI Taxonomy" id="408172"/>
    <lineage>
        <taxon>unclassified sequences</taxon>
        <taxon>metagenomes</taxon>
        <taxon>ecological metagenomes</taxon>
    </lineage>
</organism>
<accession>A0A381Z7Q6</accession>
<proteinExistence type="predicted"/>
<feature type="non-terminal residue" evidence="1">
    <location>
        <position position="1"/>
    </location>
</feature>
<evidence type="ECO:0008006" key="2">
    <source>
        <dbReference type="Google" id="ProtNLM"/>
    </source>
</evidence>
<sequence>SQEKTIIPYDWSGHQGYVNINGRYMWNQDWISGPFFFDGTYASYPSLFGPEIESGFLSTKPDSLLLDTNTVTSYFDYVQGDYYLDNLAIAAEYTGNSRYCHLHGFKRTFAGAYNQYTPPNTTLRPIQQTYTAHYVSNKDHDEASVAIGHFNTNSGLPDTMGISLINSKITTTSIYWRHSKEPFYYKLEGNNFLQRFATDHSMALTSRTRYLTRSRYRASFQWKKDENKNLSFSITTNDRALRDTLFNVISWNELALMGTYSFLSLKTGIVKAGGDAQWIANGSANFQWRNFSITARLNRDVVPAHVSITDSLALETRDLIVISGKWSIQKLSISAWVYNNQFHYSHDLMLGNIDIPTNTWIAGELATKLKETWLLSVYYGHQKSDGIISDGIGDRINIRLLGQNKLFKGNLDIATSLSLHGWLNRKYQSVIHPVEFYPVNWISENNLMDKWFVNFSIIGQVRSFTVKYELHNVAQIMASIIDLGDSDFTLDVNPFFPPNRRLASLSLEWHFIE</sequence>
<gene>
    <name evidence="1" type="ORF">METZ01_LOCUS137667</name>
</gene>
<evidence type="ECO:0000313" key="1">
    <source>
        <dbReference type="EMBL" id="SVA84813.1"/>
    </source>
</evidence>